<dbReference type="GO" id="GO:0070967">
    <property type="term" value="F:coenzyme F420 binding"/>
    <property type="evidence" value="ECO:0007669"/>
    <property type="project" value="TreeGrafter"/>
</dbReference>
<comment type="caution">
    <text evidence="3">The sequence shown here is derived from an EMBL/GenBank/DDBJ whole genome shotgun (WGS) entry which is preliminary data.</text>
</comment>
<dbReference type="EMBL" id="BJVI01000094">
    <property type="protein sequence ID" value="GEL20809.1"/>
    <property type="molecule type" value="Genomic_DNA"/>
</dbReference>
<name>A0A511D7M2_9PSEU</name>
<organism evidence="3 4">
    <name type="scientific">Pseudonocardia asaccharolytica DSM 44247 = NBRC 16224</name>
    <dbReference type="NCBI Taxonomy" id="1123024"/>
    <lineage>
        <taxon>Bacteria</taxon>
        <taxon>Bacillati</taxon>
        <taxon>Actinomycetota</taxon>
        <taxon>Actinomycetes</taxon>
        <taxon>Pseudonocardiales</taxon>
        <taxon>Pseudonocardiaceae</taxon>
        <taxon>Pseudonocardia</taxon>
    </lineage>
</organism>
<dbReference type="Proteomes" id="UP000321328">
    <property type="component" value="Unassembled WGS sequence"/>
</dbReference>
<accession>A0A511D7M2</accession>
<dbReference type="AlphaFoldDB" id="A0A511D7M2"/>
<dbReference type="Pfam" id="PF01243">
    <property type="entry name" value="PNPOx_N"/>
    <property type="match status" value="1"/>
</dbReference>
<dbReference type="GO" id="GO:0016627">
    <property type="term" value="F:oxidoreductase activity, acting on the CH-CH group of donors"/>
    <property type="evidence" value="ECO:0007669"/>
    <property type="project" value="TreeGrafter"/>
</dbReference>
<dbReference type="Gene3D" id="2.30.110.10">
    <property type="entry name" value="Electron Transport, Fmn-binding Protein, Chain A"/>
    <property type="match status" value="1"/>
</dbReference>
<sequence>MHAGAMTTTVFTSAELGYLREQPLGRLATLGPDGSPQVRPVGFYIDEQTGTIDVGGLDNPSTQKWRNVSRDGRVSLVVDDLASTNPWRPRAVEIRGVAELLPDARPAGAFPGIAPGVIRIHPRRVLSFGIDSVSA</sequence>
<dbReference type="GO" id="GO:0005829">
    <property type="term" value="C:cytosol"/>
    <property type="evidence" value="ECO:0007669"/>
    <property type="project" value="TreeGrafter"/>
</dbReference>
<dbReference type="InterPro" id="IPR011576">
    <property type="entry name" value="Pyridox_Oxase_N"/>
</dbReference>
<dbReference type="NCBIfam" id="TIGR04023">
    <property type="entry name" value="PPOX_MSMEG_5819"/>
    <property type="match status" value="1"/>
</dbReference>
<dbReference type="PANTHER" id="PTHR35176">
    <property type="entry name" value="HEME OXYGENASE HI_0854-RELATED"/>
    <property type="match status" value="1"/>
</dbReference>
<dbReference type="STRING" id="1123024.GCA_000423625_03980"/>
<protein>
    <submittedName>
        <fullName evidence="3">PPOX class F420-dependent oxidoreductase</fullName>
    </submittedName>
</protein>
<evidence type="ECO:0000259" key="2">
    <source>
        <dbReference type="Pfam" id="PF01243"/>
    </source>
</evidence>
<evidence type="ECO:0000313" key="3">
    <source>
        <dbReference type="EMBL" id="GEL20809.1"/>
    </source>
</evidence>
<evidence type="ECO:0000313" key="4">
    <source>
        <dbReference type="Proteomes" id="UP000321328"/>
    </source>
</evidence>
<keyword evidence="1" id="KW-0560">Oxidoreductase</keyword>
<dbReference type="PANTHER" id="PTHR35176:SF6">
    <property type="entry name" value="HEME OXYGENASE HI_0854-RELATED"/>
    <property type="match status" value="1"/>
</dbReference>
<evidence type="ECO:0000256" key="1">
    <source>
        <dbReference type="ARBA" id="ARBA00023002"/>
    </source>
</evidence>
<proteinExistence type="predicted"/>
<reference evidence="3 4" key="1">
    <citation type="submission" date="2019-07" db="EMBL/GenBank/DDBJ databases">
        <title>Whole genome shotgun sequence of Pseudonocardia asaccharolytica NBRC 16224.</title>
        <authorList>
            <person name="Hosoyama A."/>
            <person name="Uohara A."/>
            <person name="Ohji S."/>
            <person name="Ichikawa N."/>
        </authorList>
    </citation>
    <scope>NUCLEOTIDE SEQUENCE [LARGE SCALE GENOMIC DNA]</scope>
    <source>
        <strain evidence="3 4">NBRC 16224</strain>
    </source>
</reference>
<dbReference type="InterPro" id="IPR024031">
    <property type="entry name" value="MSMEG_5819/OxyR"/>
</dbReference>
<gene>
    <name evidence="3" type="ORF">PA7_46460</name>
</gene>
<keyword evidence="4" id="KW-1185">Reference proteome</keyword>
<dbReference type="InterPro" id="IPR012349">
    <property type="entry name" value="Split_barrel_FMN-bd"/>
</dbReference>
<dbReference type="SUPFAM" id="SSF50475">
    <property type="entry name" value="FMN-binding split barrel"/>
    <property type="match status" value="1"/>
</dbReference>
<dbReference type="InterPro" id="IPR052019">
    <property type="entry name" value="F420H2_bilvrd_red/Heme_oxyg"/>
</dbReference>
<feature type="domain" description="Pyridoxamine 5'-phosphate oxidase N-terminal" evidence="2">
    <location>
        <begin position="18"/>
        <end position="126"/>
    </location>
</feature>